<feature type="transmembrane region" description="Helical" evidence="1">
    <location>
        <begin position="178"/>
        <end position="196"/>
    </location>
</feature>
<name>A0ABS5RX97_9HYPH</name>
<protein>
    <submittedName>
        <fullName evidence="3">Phosphatase PAP2 family protein</fullName>
    </submittedName>
</protein>
<sequence>MRIDQMNARRDAIGPSPFFSSLVAYTSADKWLYLVIAAYSVAGSLFLLHFGLFSWASFGIYPGKWFFLFAIFMPAMAVLWDAACIIHRFDRRRALVFRRVYSRERLAYMAAGILCLLALSVFQSVFTAVKTAFPLIEGGFPYDATHAALDRLLHFNTDPWRILQPFLGYDLVRSIIEWNYNALWFVICFAVLFFMMTSPKAAGMRTRYFLCFCLVWTVIGTLLAGFFLSAGPAYYGLVTGDADRFRDQLVFLARSGEQAHSAVAYQHYLWTVYSQRSLGFGSGISAFPSVHVGLITLTALFLAELNRKLAIPLAAYVGFVMISSVYLGWHYAIDGYVSAAVTLLIYAGVNKASTVIGRRRWHKDHGPTLDDASTAPAP</sequence>
<feature type="transmembrane region" description="Helical" evidence="1">
    <location>
        <begin position="208"/>
        <end position="228"/>
    </location>
</feature>
<comment type="caution">
    <text evidence="3">The sequence shown here is derived from an EMBL/GenBank/DDBJ whole genome shotgun (WGS) entry which is preliminary data.</text>
</comment>
<evidence type="ECO:0000259" key="2">
    <source>
        <dbReference type="Pfam" id="PF14378"/>
    </source>
</evidence>
<keyword evidence="1" id="KW-1133">Transmembrane helix</keyword>
<dbReference type="RefSeq" id="WP_213985300.1">
    <property type="nucleotide sequence ID" value="NZ_JAFMNX010000003.1"/>
</dbReference>
<keyword evidence="1" id="KW-0472">Membrane</keyword>
<accession>A0ABS5RX97</accession>
<keyword evidence="4" id="KW-1185">Reference proteome</keyword>
<feature type="domain" description="Inositolphosphotransferase Aur1/Ipt1" evidence="2">
    <location>
        <begin position="148"/>
        <end position="347"/>
    </location>
</feature>
<feature type="transmembrane region" description="Helical" evidence="1">
    <location>
        <begin position="65"/>
        <end position="86"/>
    </location>
</feature>
<feature type="transmembrane region" description="Helical" evidence="1">
    <location>
        <begin position="106"/>
        <end position="126"/>
    </location>
</feature>
<proteinExistence type="predicted"/>
<dbReference type="Pfam" id="PF14378">
    <property type="entry name" value="PAP2_3"/>
    <property type="match status" value="1"/>
</dbReference>
<dbReference type="EMBL" id="JAFMNX010000003">
    <property type="protein sequence ID" value="MBS9721663.1"/>
    <property type="molecule type" value="Genomic_DNA"/>
</dbReference>
<evidence type="ECO:0000313" key="4">
    <source>
        <dbReference type="Proteomes" id="UP001297272"/>
    </source>
</evidence>
<organism evidence="3 4">
    <name type="scientific">Tianweitania aestuarii</name>
    <dbReference type="NCBI Taxonomy" id="2814886"/>
    <lineage>
        <taxon>Bacteria</taxon>
        <taxon>Pseudomonadati</taxon>
        <taxon>Pseudomonadota</taxon>
        <taxon>Alphaproteobacteria</taxon>
        <taxon>Hyphomicrobiales</taxon>
        <taxon>Phyllobacteriaceae</taxon>
        <taxon>Tianweitania</taxon>
    </lineage>
</organism>
<keyword evidence="1" id="KW-0812">Transmembrane</keyword>
<dbReference type="Proteomes" id="UP001297272">
    <property type="component" value="Unassembled WGS sequence"/>
</dbReference>
<feature type="transmembrane region" description="Helical" evidence="1">
    <location>
        <begin position="278"/>
        <end position="302"/>
    </location>
</feature>
<evidence type="ECO:0000256" key="1">
    <source>
        <dbReference type="SAM" id="Phobius"/>
    </source>
</evidence>
<feature type="transmembrane region" description="Helical" evidence="1">
    <location>
        <begin position="309"/>
        <end position="329"/>
    </location>
</feature>
<evidence type="ECO:0000313" key="3">
    <source>
        <dbReference type="EMBL" id="MBS9721663.1"/>
    </source>
</evidence>
<dbReference type="InterPro" id="IPR026841">
    <property type="entry name" value="Aur1/Ipt1"/>
</dbReference>
<reference evidence="3 4" key="1">
    <citation type="submission" date="2021-03" db="EMBL/GenBank/DDBJ databases">
        <title>Tianweitania aestuarii sp. nov., isolated from a tidal flat.</title>
        <authorList>
            <person name="Park S."/>
            <person name="Yoon J.-H."/>
        </authorList>
    </citation>
    <scope>NUCLEOTIDE SEQUENCE [LARGE SCALE GENOMIC DNA]</scope>
    <source>
        <strain evidence="3 4">BSSL-BM11</strain>
    </source>
</reference>
<gene>
    <name evidence="3" type="ORF">JYU29_13320</name>
</gene>
<feature type="transmembrane region" description="Helical" evidence="1">
    <location>
        <begin position="335"/>
        <end position="353"/>
    </location>
</feature>
<feature type="transmembrane region" description="Helical" evidence="1">
    <location>
        <begin position="31"/>
        <end position="53"/>
    </location>
</feature>